<organism evidence="2 3">
    <name type="scientific">Edaphobacter aggregans</name>
    <dbReference type="NCBI Taxonomy" id="570835"/>
    <lineage>
        <taxon>Bacteria</taxon>
        <taxon>Pseudomonadati</taxon>
        <taxon>Acidobacteriota</taxon>
        <taxon>Terriglobia</taxon>
        <taxon>Terriglobales</taxon>
        <taxon>Acidobacteriaceae</taxon>
        <taxon>Edaphobacter</taxon>
    </lineage>
</organism>
<proteinExistence type="predicted"/>
<evidence type="ECO:0008006" key="4">
    <source>
        <dbReference type="Google" id="ProtNLM"/>
    </source>
</evidence>
<accession>A0A428MLT8</accession>
<keyword evidence="1" id="KW-1133">Transmembrane helix</keyword>
<feature type="transmembrane region" description="Helical" evidence="1">
    <location>
        <begin position="178"/>
        <end position="198"/>
    </location>
</feature>
<protein>
    <recommendedName>
        <fullName evidence="4">DoxX-like protein</fullName>
    </recommendedName>
</protein>
<feature type="transmembrane region" description="Helical" evidence="1">
    <location>
        <begin position="115"/>
        <end position="135"/>
    </location>
</feature>
<keyword evidence="1" id="KW-0812">Transmembrane</keyword>
<evidence type="ECO:0000313" key="3">
    <source>
        <dbReference type="Proteomes" id="UP000269669"/>
    </source>
</evidence>
<keyword evidence="3" id="KW-1185">Reference proteome</keyword>
<keyword evidence="1" id="KW-0472">Membrane</keyword>
<gene>
    <name evidence="2" type="ORF">EDE15_3394</name>
</gene>
<dbReference type="EMBL" id="RSDW01000001">
    <property type="protein sequence ID" value="RSL17845.1"/>
    <property type="molecule type" value="Genomic_DNA"/>
</dbReference>
<dbReference type="AlphaFoldDB" id="A0A428MLT8"/>
<evidence type="ECO:0000256" key="1">
    <source>
        <dbReference type="SAM" id="Phobius"/>
    </source>
</evidence>
<sequence>MRLNSNKPGAPFARIKPIAFALLWAALIAQAIWMTAHHFRLHEPWSSMSYPLTYAAPFLLLALTGGRIRGIASLLRLPLAVAFLDAVADRLGLLGPHGTPGVAWGDFAHFISYTARLNAFMPAATIPALAVLATIGETTFGIALIFGIYLPVAAIGSAALLFLFATAMTIAGFSQFSYGVYLMAAGALALSTVDASLLSMDSFLQSRRNNFEPDSHHRADRDTDTVHL</sequence>
<dbReference type="Proteomes" id="UP000269669">
    <property type="component" value="Unassembled WGS sequence"/>
</dbReference>
<comment type="caution">
    <text evidence="2">The sequence shown here is derived from an EMBL/GenBank/DDBJ whole genome shotgun (WGS) entry which is preliminary data.</text>
</comment>
<name>A0A428MLT8_9BACT</name>
<feature type="transmembrane region" description="Helical" evidence="1">
    <location>
        <begin position="142"/>
        <end position="166"/>
    </location>
</feature>
<reference evidence="2 3" key="1">
    <citation type="submission" date="2018-12" db="EMBL/GenBank/DDBJ databases">
        <title>Sequencing of bacterial isolates from soil warming experiment in Harvard Forest, Massachusetts, USA.</title>
        <authorList>
            <person name="Deangelis K."/>
        </authorList>
    </citation>
    <scope>NUCLEOTIDE SEQUENCE [LARGE SCALE GENOMIC DNA]</scope>
    <source>
        <strain evidence="2 3">EB153</strain>
    </source>
</reference>
<evidence type="ECO:0000313" key="2">
    <source>
        <dbReference type="EMBL" id="RSL17845.1"/>
    </source>
</evidence>
<feature type="transmembrane region" description="Helical" evidence="1">
    <location>
        <begin position="47"/>
        <end position="65"/>
    </location>
</feature>